<evidence type="ECO:0000259" key="13">
    <source>
        <dbReference type="PROSITE" id="PS50157"/>
    </source>
</evidence>
<evidence type="ECO:0000256" key="3">
    <source>
        <dbReference type="ARBA" id="ARBA00022723"/>
    </source>
</evidence>
<evidence type="ECO:0000256" key="7">
    <source>
        <dbReference type="ARBA" id="ARBA00023015"/>
    </source>
</evidence>
<dbReference type="AlphaFoldDB" id="A0AAV4IYY4"/>
<evidence type="ECO:0000256" key="12">
    <source>
        <dbReference type="SAM" id="MobiDB-lite"/>
    </source>
</evidence>
<dbReference type="GO" id="GO:0008270">
    <property type="term" value="F:zinc ion binding"/>
    <property type="evidence" value="ECO:0007669"/>
    <property type="project" value="UniProtKB-KW"/>
</dbReference>
<keyword evidence="7" id="KW-0805">Transcription regulation</keyword>
<feature type="domain" description="C2H2-type" evidence="13">
    <location>
        <begin position="621"/>
        <end position="648"/>
    </location>
</feature>
<keyword evidence="4" id="KW-0677">Repeat</keyword>
<dbReference type="SMART" id="SM00355">
    <property type="entry name" value="ZnF_C2H2"/>
    <property type="match status" value="5"/>
</dbReference>
<sequence>MEEDPNVDKKTVFKFLFLDTKPDVQALQIKEEPLASANAHGSCCFTKGIDCKLELEVSQTVSHENTSIFSEPEADKLTREGNSREQNLLPKDGIFHITHPDGSEAVFPQYSQVKNEFCVAADDSCLLKLDQSERDLMLKTEEEACIARLQAHVEVYLSSVSTDYEQETKTVEDLKDDEINRPFPIGLNDSQDCHQRPQEQFVERDRDLKNLVESENLPKTLSHSSQRLISCDQSGRKSFSSDLSTGNQDNVFNGGSNSTHLGIQAQTISGVEIRTENVVKTVTTLDSRDGLSCRPTKTMVSVDLEEKLQQHNDGKGSSQCFGCPFECSQQEDRARHIQQSHGDEYTKPRREDHFNHKNCFGVSHDLVNVNGLTSEKFLSSADFSSNTEHINFSGTREKDNKKPEFVYVNELEHKKILSDEKQWKCDVCEKSRMIEEREDNRNLSKRVNETIPNEQEDNRKCFRGSYQEDRAIHSLHTGIQQLHGDEYTKPRMEDYFNHKNCLGVSHNLVNIDGLTSETFLSSADSSSITEHINFSGTREKYNKKPEIVYVNELEHKKILSDEKPWKCDVCGKGFGLKQNLSRHKRVHSGEKPYKCNVCGKAFNQSSTLSSHNRIHSGGKTYKCDVCGKEFRKSSNLCRHKRVHSGEKPYKCDVCGKAFNQSSSLSSHNRIHSGEKPYKCDVCAIASLTLTPVAGHSYQS</sequence>
<dbReference type="FunFam" id="3.30.160.60:FF:000512">
    <property type="entry name" value="zinc finger protein 197 isoform X1"/>
    <property type="match status" value="1"/>
</dbReference>
<keyword evidence="6" id="KW-0862">Zinc</keyword>
<evidence type="ECO:0000256" key="6">
    <source>
        <dbReference type="ARBA" id="ARBA00022833"/>
    </source>
</evidence>
<evidence type="ECO:0000313" key="15">
    <source>
        <dbReference type="Proteomes" id="UP000762676"/>
    </source>
</evidence>
<feature type="domain" description="C2H2-type" evidence="13">
    <location>
        <begin position="593"/>
        <end position="620"/>
    </location>
</feature>
<dbReference type="PROSITE" id="PS50157">
    <property type="entry name" value="ZINC_FINGER_C2H2_2"/>
    <property type="match status" value="4"/>
</dbReference>
<dbReference type="GO" id="GO:0005634">
    <property type="term" value="C:nucleus"/>
    <property type="evidence" value="ECO:0007669"/>
    <property type="project" value="UniProtKB-SubCell"/>
</dbReference>
<dbReference type="SUPFAM" id="SSF57667">
    <property type="entry name" value="beta-beta-alpha zinc fingers"/>
    <property type="match status" value="3"/>
</dbReference>
<keyword evidence="8" id="KW-0238">DNA-binding</keyword>
<dbReference type="PANTHER" id="PTHR24393">
    <property type="entry name" value="ZINC FINGER PROTEIN"/>
    <property type="match status" value="1"/>
</dbReference>
<evidence type="ECO:0000256" key="8">
    <source>
        <dbReference type="ARBA" id="ARBA00023125"/>
    </source>
</evidence>
<evidence type="ECO:0000256" key="11">
    <source>
        <dbReference type="PROSITE-ProRule" id="PRU00042"/>
    </source>
</evidence>
<reference evidence="14 15" key="1">
    <citation type="journal article" date="2021" name="Elife">
        <title>Chloroplast acquisition without the gene transfer in kleptoplastic sea slugs, Plakobranchus ocellatus.</title>
        <authorList>
            <person name="Maeda T."/>
            <person name="Takahashi S."/>
            <person name="Yoshida T."/>
            <person name="Shimamura S."/>
            <person name="Takaki Y."/>
            <person name="Nagai Y."/>
            <person name="Toyoda A."/>
            <person name="Suzuki Y."/>
            <person name="Arimoto A."/>
            <person name="Ishii H."/>
            <person name="Satoh N."/>
            <person name="Nishiyama T."/>
            <person name="Hasebe M."/>
            <person name="Maruyama T."/>
            <person name="Minagawa J."/>
            <person name="Obokata J."/>
            <person name="Shigenobu S."/>
        </authorList>
    </citation>
    <scope>NUCLEOTIDE SEQUENCE [LARGE SCALE GENOMIC DNA]</scope>
</reference>
<dbReference type="GO" id="GO:0000978">
    <property type="term" value="F:RNA polymerase II cis-regulatory region sequence-specific DNA binding"/>
    <property type="evidence" value="ECO:0007669"/>
    <property type="project" value="TreeGrafter"/>
</dbReference>
<dbReference type="InterPro" id="IPR013087">
    <property type="entry name" value="Znf_C2H2_type"/>
</dbReference>
<feature type="domain" description="C2H2-type" evidence="13">
    <location>
        <begin position="649"/>
        <end position="676"/>
    </location>
</feature>
<evidence type="ECO:0000256" key="9">
    <source>
        <dbReference type="ARBA" id="ARBA00023163"/>
    </source>
</evidence>
<dbReference type="PANTHER" id="PTHR24393:SF15">
    <property type="entry name" value="IP01243P-RELATED"/>
    <property type="match status" value="1"/>
</dbReference>
<evidence type="ECO:0000256" key="2">
    <source>
        <dbReference type="ARBA" id="ARBA00006991"/>
    </source>
</evidence>
<keyword evidence="15" id="KW-1185">Reference proteome</keyword>
<comment type="caution">
    <text evidence="14">The sequence shown here is derived from an EMBL/GenBank/DDBJ whole genome shotgun (WGS) entry which is preliminary data.</text>
</comment>
<dbReference type="Pfam" id="PF00096">
    <property type="entry name" value="zf-C2H2"/>
    <property type="match status" value="4"/>
</dbReference>
<evidence type="ECO:0000256" key="4">
    <source>
        <dbReference type="ARBA" id="ARBA00022737"/>
    </source>
</evidence>
<dbReference type="FunFam" id="3.30.160.60:FF:000307">
    <property type="entry name" value="Zinc finger protein ZFP69 isoform 1"/>
    <property type="match status" value="1"/>
</dbReference>
<keyword evidence="3" id="KW-0479">Metal-binding</keyword>
<organism evidence="14 15">
    <name type="scientific">Elysia marginata</name>
    <dbReference type="NCBI Taxonomy" id="1093978"/>
    <lineage>
        <taxon>Eukaryota</taxon>
        <taxon>Metazoa</taxon>
        <taxon>Spiralia</taxon>
        <taxon>Lophotrochozoa</taxon>
        <taxon>Mollusca</taxon>
        <taxon>Gastropoda</taxon>
        <taxon>Heterobranchia</taxon>
        <taxon>Euthyneura</taxon>
        <taxon>Panpulmonata</taxon>
        <taxon>Sacoglossa</taxon>
        <taxon>Placobranchoidea</taxon>
        <taxon>Plakobranchidae</taxon>
        <taxon>Elysia</taxon>
    </lineage>
</organism>
<keyword evidence="10" id="KW-0539">Nucleus</keyword>
<feature type="compositionally biased region" description="Basic and acidic residues" evidence="12">
    <location>
        <begin position="166"/>
        <end position="180"/>
    </location>
</feature>
<dbReference type="FunFam" id="3.30.160.60:FF:002239">
    <property type="entry name" value="Zinc finger protein 226"/>
    <property type="match status" value="1"/>
</dbReference>
<keyword evidence="9" id="KW-0804">Transcription</keyword>
<dbReference type="GO" id="GO:0045892">
    <property type="term" value="P:negative regulation of DNA-templated transcription"/>
    <property type="evidence" value="ECO:0007669"/>
    <property type="project" value="UniProtKB-ARBA"/>
</dbReference>
<protein>
    <submittedName>
        <fullName evidence="14">Zinc finger protein 91</fullName>
    </submittedName>
</protein>
<feature type="domain" description="C2H2-type" evidence="13">
    <location>
        <begin position="565"/>
        <end position="592"/>
    </location>
</feature>
<evidence type="ECO:0000256" key="1">
    <source>
        <dbReference type="ARBA" id="ARBA00004123"/>
    </source>
</evidence>
<name>A0AAV4IYY4_9GAST</name>
<comment type="similarity">
    <text evidence="2">Belongs to the krueppel C2H2-type zinc-finger protein family.</text>
</comment>
<dbReference type="InterPro" id="IPR036236">
    <property type="entry name" value="Znf_C2H2_sf"/>
</dbReference>
<evidence type="ECO:0000256" key="5">
    <source>
        <dbReference type="ARBA" id="ARBA00022771"/>
    </source>
</evidence>
<dbReference type="Gene3D" id="3.30.160.60">
    <property type="entry name" value="Classic Zinc Finger"/>
    <property type="match status" value="5"/>
</dbReference>
<dbReference type="GO" id="GO:0001228">
    <property type="term" value="F:DNA-binding transcription activator activity, RNA polymerase II-specific"/>
    <property type="evidence" value="ECO:0007669"/>
    <property type="project" value="TreeGrafter"/>
</dbReference>
<evidence type="ECO:0000313" key="14">
    <source>
        <dbReference type="EMBL" id="GFS13761.1"/>
    </source>
</evidence>
<dbReference type="EMBL" id="BMAT01013469">
    <property type="protein sequence ID" value="GFS13761.1"/>
    <property type="molecule type" value="Genomic_DNA"/>
</dbReference>
<dbReference type="Proteomes" id="UP000762676">
    <property type="component" value="Unassembled WGS sequence"/>
</dbReference>
<accession>A0AAV4IYY4</accession>
<proteinExistence type="inferred from homology"/>
<dbReference type="FunFam" id="3.30.160.60:FF:000478">
    <property type="entry name" value="Zinc finger protein 133"/>
    <property type="match status" value="1"/>
</dbReference>
<gene>
    <name evidence="14" type="ORF">ElyMa_006730300</name>
</gene>
<keyword evidence="5 11" id="KW-0863">Zinc-finger</keyword>
<feature type="region of interest" description="Disordered" evidence="12">
    <location>
        <begin position="166"/>
        <end position="196"/>
    </location>
</feature>
<evidence type="ECO:0000256" key="10">
    <source>
        <dbReference type="ARBA" id="ARBA00023242"/>
    </source>
</evidence>
<comment type="subcellular location">
    <subcellularLocation>
        <location evidence="1">Nucleus</location>
    </subcellularLocation>
</comment>
<dbReference type="PROSITE" id="PS00028">
    <property type="entry name" value="ZINC_FINGER_C2H2_1"/>
    <property type="match status" value="4"/>
</dbReference>